<sequence>MTLRMSNAHLGVTHPPPQLAPHAVELDSPEEVVPSPSATDILSNLIAPPPVEVTTFDPKIVDAIMDEHDIKIVRDTLSALSQRHFEFITEGNNFINSIRCR</sequence>
<dbReference type="Proteomes" id="UP000585474">
    <property type="component" value="Unassembled WGS sequence"/>
</dbReference>
<dbReference type="EMBL" id="BJWL01000145">
    <property type="protein sequence ID" value="GFS31505.1"/>
    <property type="molecule type" value="Genomic_DNA"/>
</dbReference>
<name>A0A7J0DD25_9ERIC</name>
<evidence type="ECO:0000313" key="2">
    <source>
        <dbReference type="Proteomes" id="UP000585474"/>
    </source>
</evidence>
<evidence type="ECO:0000313" key="1">
    <source>
        <dbReference type="EMBL" id="GFS31505.1"/>
    </source>
</evidence>
<reference evidence="2" key="1">
    <citation type="submission" date="2019-07" db="EMBL/GenBank/DDBJ databases">
        <title>De Novo Assembly of kiwifruit Actinidia rufa.</title>
        <authorList>
            <person name="Sugita-Konishi S."/>
            <person name="Sato K."/>
            <person name="Mori E."/>
            <person name="Abe Y."/>
            <person name="Kisaki G."/>
            <person name="Hamano K."/>
            <person name="Suezawa K."/>
            <person name="Otani M."/>
            <person name="Fukuda T."/>
            <person name="Manabe T."/>
            <person name="Gomi K."/>
            <person name="Tabuchi M."/>
            <person name="Akimitsu K."/>
            <person name="Kataoka I."/>
        </authorList>
    </citation>
    <scope>NUCLEOTIDE SEQUENCE [LARGE SCALE GENOMIC DNA]</scope>
    <source>
        <strain evidence="2">cv. Fuchu</strain>
    </source>
</reference>
<accession>A0A7J0DD25</accession>
<comment type="caution">
    <text evidence="1">The sequence shown here is derived from an EMBL/GenBank/DDBJ whole genome shotgun (WGS) entry which is preliminary data.</text>
</comment>
<gene>
    <name evidence="1" type="ORF">Acr_00g0017750</name>
</gene>
<proteinExistence type="predicted"/>
<protein>
    <submittedName>
        <fullName evidence="1">Uncharacterized protein</fullName>
    </submittedName>
</protein>
<dbReference type="AlphaFoldDB" id="A0A7J0DD25"/>
<organism evidence="1 2">
    <name type="scientific">Actinidia rufa</name>
    <dbReference type="NCBI Taxonomy" id="165716"/>
    <lineage>
        <taxon>Eukaryota</taxon>
        <taxon>Viridiplantae</taxon>
        <taxon>Streptophyta</taxon>
        <taxon>Embryophyta</taxon>
        <taxon>Tracheophyta</taxon>
        <taxon>Spermatophyta</taxon>
        <taxon>Magnoliopsida</taxon>
        <taxon>eudicotyledons</taxon>
        <taxon>Gunneridae</taxon>
        <taxon>Pentapetalae</taxon>
        <taxon>asterids</taxon>
        <taxon>Ericales</taxon>
        <taxon>Actinidiaceae</taxon>
        <taxon>Actinidia</taxon>
    </lineage>
</organism>
<keyword evidence="2" id="KW-1185">Reference proteome</keyword>